<feature type="transmembrane region" description="Helical" evidence="2">
    <location>
        <begin position="100"/>
        <end position="125"/>
    </location>
</feature>
<sequence length="214" mass="24254">MTSIFDEDGNGMSDYGIYNLQLDPNDPRKKKFVHIGKYSVRESKLEYNKSTAKFYDDLKREVKVVSQCDVCSDCPKDETTENAQRNLLFGTRNHEPLQKALLAFLVMFLVMFLIAMLLAVGLIIIKKRKKRKADGQTVAAIELNDNGGAGYPDESQCDSYEDVYNNVSIDDSDGSVYFRGQYIHPQHEDPQLQPPQPDTSHEHSEGAHVYTPAR</sequence>
<evidence type="ECO:0000313" key="3">
    <source>
        <dbReference type="EMBL" id="CAH1801141.1"/>
    </source>
</evidence>
<dbReference type="AlphaFoldDB" id="A0A8S4Q4G6"/>
<keyword evidence="4" id="KW-1185">Reference proteome</keyword>
<keyword evidence="2" id="KW-0472">Membrane</keyword>
<evidence type="ECO:0000256" key="1">
    <source>
        <dbReference type="SAM" id="MobiDB-lite"/>
    </source>
</evidence>
<evidence type="ECO:0000313" key="4">
    <source>
        <dbReference type="Proteomes" id="UP000749559"/>
    </source>
</evidence>
<feature type="region of interest" description="Disordered" evidence="1">
    <location>
        <begin position="183"/>
        <end position="214"/>
    </location>
</feature>
<protein>
    <submittedName>
        <fullName evidence="3">Uncharacterized protein</fullName>
    </submittedName>
</protein>
<name>A0A8S4Q4G6_OWEFU</name>
<dbReference type="Proteomes" id="UP000749559">
    <property type="component" value="Unassembled WGS sequence"/>
</dbReference>
<accession>A0A8S4Q4G6</accession>
<keyword evidence="2" id="KW-0812">Transmembrane</keyword>
<evidence type="ECO:0000256" key="2">
    <source>
        <dbReference type="SAM" id="Phobius"/>
    </source>
</evidence>
<gene>
    <name evidence="3" type="ORF">OFUS_LOCUS24957</name>
</gene>
<comment type="caution">
    <text evidence="3">The sequence shown here is derived from an EMBL/GenBank/DDBJ whole genome shotgun (WGS) entry which is preliminary data.</text>
</comment>
<organism evidence="3 4">
    <name type="scientific">Owenia fusiformis</name>
    <name type="common">Polychaete worm</name>
    <dbReference type="NCBI Taxonomy" id="6347"/>
    <lineage>
        <taxon>Eukaryota</taxon>
        <taxon>Metazoa</taxon>
        <taxon>Spiralia</taxon>
        <taxon>Lophotrochozoa</taxon>
        <taxon>Annelida</taxon>
        <taxon>Polychaeta</taxon>
        <taxon>Sedentaria</taxon>
        <taxon>Canalipalpata</taxon>
        <taxon>Sabellida</taxon>
        <taxon>Oweniida</taxon>
        <taxon>Oweniidae</taxon>
        <taxon>Owenia</taxon>
    </lineage>
</organism>
<keyword evidence="2" id="KW-1133">Transmembrane helix</keyword>
<proteinExistence type="predicted"/>
<reference evidence="3" key="1">
    <citation type="submission" date="2022-03" db="EMBL/GenBank/DDBJ databases">
        <authorList>
            <person name="Martin C."/>
        </authorList>
    </citation>
    <scope>NUCLEOTIDE SEQUENCE</scope>
</reference>
<dbReference type="EMBL" id="CAIIXF020000012">
    <property type="protein sequence ID" value="CAH1801141.1"/>
    <property type="molecule type" value="Genomic_DNA"/>
</dbReference>